<evidence type="ECO:0000256" key="10">
    <source>
        <dbReference type="ARBA" id="ARBA00022989"/>
    </source>
</evidence>
<evidence type="ECO:0000256" key="16">
    <source>
        <dbReference type="ARBA" id="ARBA00067459"/>
    </source>
</evidence>
<evidence type="ECO:0000256" key="9">
    <source>
        <dbReference type="ARBA" id="ARBA00022882"/>
    </source>
</evidence>
<dbReference type="Gene3D" id="1.10.238.10">
    <property type="entry name" value="EF-hand"/>
    <property type="match status" value="1"/>
</dbReference>
<feature type="transmembrane region" description="Helical" evidence="18">
    <location>
        <begin position="1063"/>
        <end position="1087"/>
    </location>
</feature>
<dbReference type="InterPro" id="IPR011992">
    <property type="entry name" value="EF-hand-dom_pair"/>
</dbReference>
<keyword evidence="14" id="KW-0407">Ion channel</keyword>
<feature type="domain" description="EF-hand" evidence="19">
    <location>
        <begin position="1875"/>
        <end position="1910"/>
    </location>
</feature>
<evidence type="ECO:0000256" key="3">
    <source>
        <dbReference type="ARBA" id="ARBA00022475"/>
    </source>
</evidence>
<evidence type="ECO:0000256" key="13">
    <source>
        <dbReference type="ARBA" id="ARBA00023180"/>
    </source>
</evidence>
<dbReference type="InterPro" id="IPR005821">
    <property type="entry name" value="Ion_trans_dom"/>
</dbReference>
<evidence type="ECO:0000256" key="15">
    <source>
        <dbReference type="ARBA" id="ARBA00061395"/>
    </source>
</evidence>
<evidence type="ECO:0000256" key="6">
    <source>
        <dbReference type="ARBA" id="ARBA00022673"/>
    </source>
</evidence>
<evidence type="ECO:0000256" key="18">
    <source>
        <dbReference type="SAM" id="Phobius"/>
    </source>
</evidence>
<feature type="compositionally biased region" description="Low complexity" evidence="17">
    <location>
        <begin position="95"/>
        <end position="113"/>
    </location>
</feature>
<dbReference type="PANTHER" id="PTHR45628:SF7">
    <property type="entry name" value="VOLTAGE-DEPENDENT CALCIUM CHANNEL TYPE A SUBUNIT ALPHA-1"/>
    <property type="match status" value="1"/>
</dbReference>
<dbReference type="Pfam" id="PF00520">
    <property type="entry name" value="Ion_trans"/>
    <property type="match status" value="4"/>
</dbReference>
<feature type="transmembrane region" description="Helical" evidence="18">
    <location>
        <begin position="875"/>
        <end position="895"/>
    </location>
</feature>
<feature type="transmembrane region" description="Helical" evidence="18">
    <location>
        <begin position="775"/>
        <end position="793"/>
    </location>
</feature>
<dbReference type="GO" id="GO:0008331">
    <property type="term" value="F:high voltage-gated calcium channel activity"/>
    <property type="evidence" value="ECO:0007669"/>
    <property type="project" value="TreeGrafter"/>
</dbReference>
<sequence>MNPNGNPYTRNNGASAQGADNVPGEIPLQDLSRTATTGGRGRSAISGGEDGSAPSQGIPQLTVSHATPSSLGPPFNPVSERQQQHHVSWHAQEVPPSQSQSPSSSMPQPQQHSHGTRSFLNHSMGRGTQYMRLSETSPGFLGHNDQRSGDSDSFESVRLSVDLANGGNYTDDHAGGTAGQHGGGTGAGAGTGTGTRNVGATVGLSIRPSSDSRRDSPYRDMNDSSEDLASFPHILTSQSHDELTAPSQVSLIESSEDTVPLTRPQNERPGRARSVNDHLRPGLAGSRLGDDLRMVEEGKHQNAADDYRSRSLSPTSNINQLSSRAGSMMRMMSQRVVNLGNEPEMLEQSLRNRSKSRENESRGTSPVRHGSERQTRHRSTRSDVSFDDITLRLSSETPKGISTPEKSPSRSPMDHAPSMLSWQRPPNPLKGKSFGIFGPENRLRKWLCELLINPVTEPTILLLILIQTILLAVEASLNVRKATYVWGAKALDVIFMVLFSIYTLEIIAKSIVSGLIFNATEYSTLDRDKSWREAMLEKIQEIFLPHRENTGQKKAADPFMDHPQASIIRSFTGHFPERPSTDPKQQQRMRLARRAFLRHSFNRLDFIAVASYWIAFVLGITHLESSHHIYVFRMMSCLRILRLLSLTTGTSVILLSLKKAAPMLLNVAFLMGFFWLLFAIIGVQSFKSSFLRSCVWIDPEGKENYTIDNGDVSQFCGGYLDNSTGEKMPWVYPDHSQSGSVEVKGFLCPRGSICIQGSENPYNGTLSFDDILHSLEAVFVIMSSNTFTDLLYYTTQSDYLAASLFFITGYIILALWLVNLLVAVITSSFQIIREETKRSAFATESLDDEKLRREDAAAAPAARVTPLMKLYKNTYYFWILIITFDLVIQCLRSGTMGQRRRDLINDTELTVTCLLAVDIFLRFLADIRGFHKHWRNLIDLFLAVITCVMQAPHIKNSHVYMGLTIFQILRAYRIVLAFSLTRDLIATVFKNAYGLANLILFVFLVTFLASIFAIQLFRGQIFDGNIDFGNIYNSFLGMYQILSSENWTDILYSATAATNSYNMAWISAMFIIIWFMFANLVVLNMFIAVIQESFDVSEEDKRIEQIKAYIKNQRSEKRRSYNGFSLSEFFGFRKKIKKNHNQLKEERTVLSIIVETILQDAPVEKDCQAVQVHTEERSQVKIAWDTFYQFCRRKLQKEPNPFFHHKKKQNAMHLRDLVQNIGNEDAMLEKEREEYLKRHPAFDTTLLIFWPSSRIRGACQMMVAPDRGTRRYSGREPDEWIRYIFSTFIYLSIVAMVIIACVVSPLYQRKYYDQLNDQDRRPWFVWTDVAFTVLFTLEVFIKVIADGFFWAPNAYFRSSWGLIDGLVLITMWVNVATAFTKDTSVLRVVGAFRALRALRLLNLSSSARETFHAVIIKGWWKVISAAFVSMSFLIPFAIYGMNLFYDKLLSCNDDEFGDVMNSDLLKYCVDEYIDAPFNWDIVMPRAVSNSFYSFDTFPKSLFILFQIVSQEGWIDVMWDSMTMTGRGRQPSDGTQNGYGLFFIAFNLLGSVFVLTLFVSVFMRNYTEETGVAFLTSEQRSWQELQKLLRQVSPSKSIYINRNKFTKWCYHCASRKHGMWARFITTLLCFHLILLVAEFRTAPKGWEMAQDILFLILHIFYMINLMVRVVGLTWPRFKKSAWDLYSLIAIIGSFITTIMEMIKYEAPGLRPTHKVFLVAVTLLLIPRNNALDQLFKTGAASLPSIASLLATWFVLFLAYAIALTQIFGLTKFGESEDGSINFRDVPRALILLFRTSCGEGWNEIMEDFAKMAFPYCTSADNFYQSDCGSLPWARALFISWNLISMYIFVSLFVSLVFENFSYVYQRSSELTTLSREEIRRFKLAWAVFDPEGSGIISVEQLPKFLKRLDGKFDMRIYSGAFTVDQIVNDCTFVDGEKHELPIGPMVKSIPKASDNGKEVWIDIGKLNRRISRMPLKEFRNKRTKLEEFYEMVRWKHPHQVSFSECIMAIAHCNMIDEWKGLTLDELLQNLVRRQRAQEILRKRKVSNIMCGWILRKKYTDMRKGVRRFPGLGAPAMDIPEIFIEDREYSEPSTPMDSPEVGPQTPMLSPPNAAELNTRNRNMLPRLDTSVASAGSPSERSPSSFLGRLANLSPVFSPRQRSMDHEDRSALSPCDAGGHSDNESTVSAHDMRNMIATLDASAWGESMRRSFASPSASPGSPNSLRSPR</sequence>
<dbReference type="SUPFAM" id="SSF81324">
    <property type="entry name" value="Voltage-gated potassium channels"/>
    <property type="match status" value="4"/>
</dbReference>
<keyword evidence="8" id="KW-0106">Calcium</keyword>
<feature type="compositionally biased region" description="Polar residues" evidence="17">
    <location>
        <begin position="1"/>
        <end position="15"/>
    </location>
</feature>
<dbReference type="EMBL" id="AZGZ01000009">
    <property type="protein sequence ID" value="KZZ93179.1"/>
    <property type="molecule type" value="Genomic_DNA"/>
</dbReference>
<dbReference type="PROSITE" id="PS50222">
    <property type="entry name" value="EF_HAND_2"/>
    <property type="match status" value="1"/>
</dbReference>
<feature type="region of interest" description="Disordered" evidence="17">
    <location>
        <begin position="253"/>
        <end position="320"/>
    </location>
</feature>
<keyword evidence="4" id="KW-0597">Phosphoprotein</keyword>
<proteinExistence type="inferred from homology"/>
<dbReference type="InterPro" id="IPR002048">
    <property type="entry name" value="EF_hand_dom"/>
</dbReference>
<dbReference type="VEuPathDB" id="FungiDB:AAP_02645"/>
<dbReference type="FunFam" id="1.10.287.70:FF:000093">
    <property type="entry name" value="Calcium channel subunit Cch1"/>
    <property type="match status" value="1"/>
</dbReference>
<name>A0A167ZWD2_9EURO</name>
<feature type="transmembrane region" description="Helical" evidence="18">
    <location>
        <begin position="606"/>
        <end position="625"/>
    </location>
</feature>
<organism evidence="20 21">
    <name type="scientific">Ascosphaera apis ARSEF 7405</name>
    <dbReference type="NCBI Taxonomy" id="392613"/>
    <lineage>
        <taxon>Eukaryota</taxon>
        <taxon>Fungi</taxon>
        <taxon>Dikarya</taxon>
        <taxon>Ascomycota</taxon>
        <taxon>Pezizomycotina</taxon>
        <taxon>Eurotiomycetes</taxon>
        <taxon>Eurotiomycetidae</taxon>
        <taxon>Onygenales</taxon>
        <taxon>Ascosphaeraceae</taxon>
        <taxon>Ascosphaera</taxon>
    </lineage>
</organism>
<feature type="compositionally biased region" description="Polar residues" evidence="17">
    <location>
        <begin position="310"/>
        <end position="320"/>
    </location>
</feature>
<feature type="transmembrane region" description="Helical" evidence="18">
    <location>
        <begin position="491"/>
        <end position="517"/>
    </location>
</feature>
<evidence type="ECO:0000256" key="8">
    <source>
        <dbReference type="ARBA" id="ARBA00022837"/>
    </source>
</evidence>
<keyword evidence="13" id="KW-0325">Glycoprotein</keyword>
<feature type="region of interest" description="Disordered" evidence="17">
    <location>
        <begin position="2156"/>
        <end position="2191"/>
    </location>
</feature>
<accession>A0A167ZWD2</accession>
<keyword evidence="2" id="KW-0813">Transport</keyword>
<feature type="compositionally biased region" description="Basic and acidic residues" evidence="17">
    <location>
        <begin position="288"/>
        <end position="309"/>
    </location>
</feature>
<dbReference type="OrthoDB" id="416585at2759"/>
<feature type="compositionally biased region" description="Basic and acidic residues" evidence="17">
    <location>
        <begin position="210"/>
        <end position="222"/>
    </location>
</feature>
<feature type="transmembrane region" description="Helical" evidence="18">
    <location>
        <begin position="1422"/>
        <end position="1445"/>
    </location>
</feature>
<dbReference type="Gene3D" id="1.20.120.350">
    <property type="entry name" value="Voltage-gated potassium channels. Chain C"/>
    <property type="match status" value="4"/>
</dbReference>
<evidence type="ECO:0000256" key="17">
    <source>
        <dbReference type="SAM" id="MobiDB-lite"/>
    </source>
</evidence>
<dbReference type="PANTHER" id="PTHR45628">
    <property type="entry name" value="VOLTAGE-DEPENDENT CALCIUM CHANNEL TYPE A SUBUNIT ALPHA-1"/>
    <property type="match status" value="1"/>
</dbReference>
<feature type="transmembrane region" description="Helical" evidence="18">
    <location>
        <begin position="1361"/>
        <end position="1379"/>
    </location>
</feature>
<dbReference type="InterPro" id="IPR027359">
    <property type="entry name" value="Volt_channel_dom_sf"/>
</dbReference>
<keyword evidence="6" id="KW-0107">Calcium channel</keyword>
<feature type="compositionally biased region" description="Basic and acidic residues" evidence="17">
    <location>
        <begin position="265"/>
        <end position="280"/>
    </location>
</feature>
<feature type="transmembrane region" description="Helical" evidence="18">
    <location>
        <begin position="1651"/>
        <end position="1669"/>
    </location>
</feature>
<dbReference type="GO" id="GO:0098703">
    <property type="term" value="P:calcium ion import across plasma membrane"/>
    <property type="evidence" value="ECO:0007669"/>
    <property type="project" value="TreeGrafter"/>
</dbReference>
<feature type="transmembrane region" description="Helical" evidence="18">
    <location>
        <begin position="799"/>
        <end position="829"/>
    </location>
</feature>
<dbReference type="GO" id="GO:0005509">
    <property type="term" value="F:calcium ion binding"/>
    <property type="evidence" value="ECO:0007669"/>
    <property type="project" value="InterPro"/>
</dbReference>
<feature type="transmembrane region" description="Helical" evidence="18">
    <location>
        <begin position="663"/>
        <end position="683"/>
    </location>
</feature>
<evidence type="ECO:0000256" key="12">
    <source>
        <dbReference type="ARBA" id="ARBA00023136"/>
    </source>
</evidence>
<keyword evidence="7 18" id="KW-0812">Transmembrane</keyword>
<evidence type="ECO:0000313" key="20">
    <source>
        <dbReference type="EMBL" id="KZZ93179.1"/>
    </source>
</evidence>
<feature type="region of interest" description="Disordered" evidence="17">
    <location>
        <begin position="339"/>
        <end position="427"/>
    </location>
</feature>
<feature type="region of interest" description="Disordered" evidence="17">
    <location>
        <begin position="134"/>
        <end position="154"/>
    </location>
</feature>
<gene>
    <name evidence="20" type="ORF">AAP_02645</name>
</gene>
<evidence type="ECO:0000256" key="1">
    <source>
        <dbReference type="ARBA" id="ARBA00004651"/>
    </source>
</evidence>
<reference evidence="20 21" key="1">
    <citation type="journal article" date="2016" name="Genome Biol. Evol.">
        <title>Divergent and convergent evolution of fungal pathogenicity.</title>
        <authorList>
            <person name="Shang Y."/>
            <person name="Xiao G."/>
            <person name="Zheng P."/>
            <person name="Cen K."/>
            <person name="Zhan S."/>
            <person name="Wang C."/>
        </authorList>
    </citation>
    <scope>NUCLEOTIDE SEQUENCE [LARGE SCALE GENOMIC DNA]</scope>
    <source>
        <strain evidence="20 21">ARSEF 7405</strain>
    </source>
</reference>
<feature type="transmembrane region" description="Helical" evidence="18">
    <location>
        <begin position="992"/>
        <end position="1017"/>
    </location>
</feature>
<comment type="caution">
    <text evidence="20">The sequence shown here is derived from an EMBL/GenBank/DDBJ whole genome shotgun (WGS) entry which is preliminary data.</text>
</comment>
<dbReference type="Proteomes" id="UP000242877">
    <property type="component" value="Unassembled WGS sequence"/>
</dbReference>
<feature type="region of interest" description="Disordered" evidence="17">
    <location>
        <begin position="1"/>
        <end position="122"/>
    </location>
</feature>
<evidence type="ECO:0000259" key="19">
    <source>
        <dbReference type="PROSITE" id="PS50222"/>
    </source>
</evidence>
<evidence type="ECO:0000256" key="2">
    <source>
        <dbReference type="ARBA" id="ARBA00022448"/>
    </source>
</evidence>
<feature type="compositionally biased region" description="Polar residues" evidence="17">
    <location>
        <begin position="53"/>
        <end position="70"/>
    </location>
</feature>
<keyword evidence="11" id="KW-0406">Ion transport</keyword>
<feature type="transmembrane region" description="Helical" evidence="18">
    <location>
        <begin position="1323"/>
        <end position="1349"/>
    </location>
</feature>
<feature type="region of interest" description="Disordered" evidence="17">
    <location>
        <begin position="2087"/>
        <end position="2113"/>
    </location>
</feature>
<dbReference type="FunFam" id="1.10.287.70:FF:000118">
    <property type="entry name" value="Calcium channel subunit Cch1"/>
    <property type="match status" value="1"/>
</dbReference>
<feature type="transmembrane region" description="Helical" evidence="18">
    <location>
        <begin position="1538"/>
        <end position="1561"/>
    </location>
</feature>
<feature type="transmembrane region" description="Helical" evidence="18">
    <location>
        <begin position="460"/>
        <end position="479"/>
    </location>
</feature>
<feature type="compositionally biased region" description="Low complexity" evidence="17">
    <location>
        <begin position="194"/>
        <end position="209"/>
    </location>
</feature>
<feature type="transmembrane region" description="Helical" evidence="18">
    <location>
        <begin position="1619"/>
        <end position="1639"/>
    </location>
</feature>
<feature type="transmembrane region" description="Helical" evidence="18">
    <location>
        <begin position="637"/>
        <end position="657"/>
    </location>
</feature>
<keyword evidence="12 18" id="KW-0472">Membrane</keyword>
<feature type="transmembrane region" description="Helical" evidence="18">
    <location>
        <begin position="1681"/>
        <end position="1701"/>
    </location>
</feature>
<keyword evidence="3" id="KW-1003">Cell membrane</keyword>
<keyword evidence="21" id="KW-1185">Reference proteome</keyword>
<feature type="transmembrane region" description="Helical" evidence="18">
    <location>
        <begin position="1744"/>
        <end position="1766"/>
    </location>
</feature>
<evidence type="ECO:0000256" key="5">
    <source>
        <dbReference type="ARBA" id="ARBA00022568"/>
    </source>
</evidence>
<protein>
    <recommendedName>
        <fullName evidence="16">Calcium-channel protein CCH1</fullName>
    </recommendedName>
</protein>
<dbReference type="SUPFAM" id="SSF47473">
    <property type="entry name" value="EF-hand"/>
    <property type="match status" value="1"/>
</dbReference>
<dbReference type="Gene3D" id="1.10.287.70">
    <property type="match status" value="4"/>
</dbReference>
<feature type="transmembrane region" description="Helical" evidence="18">
    <location>
        <begin position="1837"/>
        <end position="1856"/>
    </location>
</feature>
<feature type="compositionally biased region" description="Gly residues" evidence="17">
    <location>
        <begin position="176"/>
        <end position="193"/>
    </location>
</feature>
<evidence type="ECO:0000256" key="7">
    <source>
        <dbReference type="ARBA" id="ARBA00022692"/>
    </source>
</evidence>
<keyword evidence="10 18" id="KW-1133">Transmembrane helix</keyword>
<comment type="similarity">
    <text evidence="15">Belongs to the calcium channel alpha-1 subunit (TC 1.A.1.11) family.</text>
</comment>
<feature type="region of interest" description="Disordered" evidence="17">
    <location>
        <begin position="2207"/>
        <end position="2226"/>
    </location>
</feature>
<feature type="transmembrane region" description="Helical" evidence="18">
    <location>
        <begin position="937"/>
        <end position="954"/>
    </location>
</feature>
<comment type="subcellular location">
    <subcellularLocation>
        <location evidence="1">Cell membrane</location>
        <topology evidence="1">Multi-pass membrane protein</topology>
    </subcellularLocation>
</comment>
<evidence type="ECO:0000256" key="4">
    <source>
        <dbReference type="ARBA" id="ARBA00022553"/>
    </source>
</evidence>
<evidence type="ECO:0000313" key="21">
    <source>
        <dbReference type="Proteomes" id="UP000242877"/>
    </source>
</evidence>
<dbReference type="InterPro" id="IPR050599">
    <property type="entry name" value="VDCC_alpha-1_subunit"/>
</dbReference>
<feature type="transmembrane region" description="Helical" evidence="18">
    <location>
        <begin position="1280"/>
        <end position="1307"/>
    </location>
</feature>
<feature type="region of interest" description="Disordered" evidence="17">
    <location>
        <begin position="170"/>
        <end position="226"/>
    </location>
</feature>
<keyword evidence="9" id="KW-0851">Voltage-gated channel</keyword>
<evidence type="ECO:0000256" key="14">
    <source>
        <dbReference type="ARBA" id="ARBA00023303"/>
    </source>
</evidence>
<evidence type="ECO:0000256" key="11">
    <source>
        <dbReference type="ARBA" id="ARBA00023065"/>
    </source>
</evidence>
<dbReference type="GO" id="GO:0005891">
    <property type="term" value="C:voltage-gated calcium channel complex"/>
    <property type="evidence" value="ECO:0007669"/>
    <property type="project" value="TreeGrafter"/>
</dbReference>
<keyword evidence="5" id="KW-0109">Calcium transport</keyword>